<dbReference type="Gene3D" id="1.10.287.1490">
    <property type="match status" value="1"/>
</dbReference>
<dbReference type="OrthoDB" id="3042470at2759"/>
<dbReference type="AlphaFoldDB" id="A0A8H5GYI2"/>
<feature type="coiled-coil region" evidence="1">
    <location>
        <begin position="97"/>
        <end position="145"/>
    </location>
</feature>
<organism evidence="2 3">
    <name type="scientific">Tricholomella constricta</name>
    <dbReference type="NCBI Taxonomy" id="117010"/>
    <lineage>
        <taxon>Eukaryota</taxon>
        <taxon>Fungi</taxon>
        <taxon>Dikarya</taxon>
        <taxon>Basidiomycota</taxon>
        <taxon>Agaricomycotina</taxon>
        <taxon>Agaricomycetes</taxon>
        <taxon>Agaricomycetidae</taxon>
        <taxon>Agaricales</taxon>
        <taxon>Tricholomatineae</taxon>
        <taxon>Lyophyllaceae</taxon>
        <taxon>Tricholomella</taxon>
    </lineage>
</organism>
<dbReference type="SUPFAM" id="SSF57997">
    <property type="entry name" value="Tropomyosin"/>
    <property type="match status" value="1"/>
</dbReference>
<name>A0A8H5GYI2_9AGAR</name>
<evidence type="ECO:0000313" key="2">
    <source>
        <dbReference type="EMBL" id="KAF5373300.1"/>
    </source>
</evidence>
<dbReference type="EMBL" id="JAACJP010000040">
    <property type="protein sequence ID" value="KAF5373300.1"/>
    <property type="molecule type" value="Genomic_DNA"/>
</dbReference>
<keyword evidence="1" id="KW-0175">Coiled coil</keyword>
<dbReference type="Proteomes" id="UP000565441">
    <property type="component" value="Unassembled WGS sequence"/>
</dbReference>
<sequence length="150" mass="17561">MVKMWWSRGFLECDKHILPPTRATRASMEGLRQVLDRLRTEAEKGIVRRKDADAKNKILANKLKEKDKELDIIHQRLDLTRQSIALATKWDATRRTLEQYTEKITGANAKVEQCSEKLELLERERDEFEARYVDVQARRKALEAQLDGLL</sequence>
<protein>
    <submittedName>
        <fullName evidence="2">Uncharacterized protein</fullName>
    </submittedName>
</protein>
<evidence type="ECO:0000256" key="1">
    <source>
        <dbReference type="SAM" id="Coils"/>
    </source>
</evidence>
<keyword evidence="3" id="KW-1185">Reference proteome</keyword>
<proteinExistence type="predicted"/>
<accession>A0A8H5GYI2</accession>
<reference evidence="2 3" key="1">
    <citation type="journal article" date="2020" name="ISME J.">
        <title>Uncovering the hidden diversity of litter-decomposition mechanisms in mushroom-forming fungi.</title>
        <authorList>
            <person name="Floudas D."/>
            <person name="Bentzer J."/>
            <person name="Ahren D."/>
            <person name="Johansson T."/>
            <person name="Persson P."/>
            <person name="Tunlid A."/>
        </authorList>
    </citation>
    <scope>NUCLEOTIDE SEQUENCE [LARGE SCALE GENOMIC DNA]</scope>
    <source>
        <strain evidence="2 3">CBS 661.87</strain>
    </source>
</reference>
<gene>
    <name evidence="2" type="ORF">D9615_007483</name>
</gene>
<evidence type="ECO:0000313" key="3">
    <source>
        <dbReference type="Proteomes" id="UP000565441"/>
    </source>
</evidence>
<comment type="caution">
    <text evidence="2">The sequence shown here is derived from an EMBL/GenBank/DDBJ whole genome shotgun (WGS) entry which is preliminary data.</text>
</comment>